<dbReference type="SUPFAM" id="SSF53474">
    <property type="entry name" value="alpha/beta-Hydrolases"/>
    <property type="match status" value="1"/>
</dbReference>
<dbReference type="InterPro" id="IPR000073">
    <property type="entry name" value="AB_hydrolase_1"/>
</dbReference>
<dbReference type="STRING" id="341454.A0A4S2N4A2"/>
<dbReference type="InParanoid" id="A0A4S2N4A2"/>
<evidence type="ECO:0000256" key="1">
    <source>
        <dbReference type="SAM" id="Phobius"/>
    </source>
</evidence>
<keyword evidence="1" id="KW-0812">Transmembrane</keyword>
<dbReference type="GO" id="GO:0016787">
    <property type="term" value="F:hydrolase activity"/>
    <property type="evidence" value="ECO:0007669"/>
    <property type="project" value="UniProtKB-KW"/>
</dbReference>
<reference evidence="3 4" key="1">
    <citation type="submission" date="2019-04" db="EMBL/GenBank/DDBJ databases">
        <title>Comparative genomics and transcriptomics to analyze fruiting body development in filamentous ascomycetes.</title>
        <authorList>
            <consortium name="DOE Joint Genome Institute"/>
            <person name="Lutkenhaus R."/>
            <person name="Traeger S."/>
            <person name="Breuer J."/>
            <person name="Kuo A."/>
            <person name="Lipzen A."/>
            <person name="Pangilinan J."/>
            <person name="Dilworth D."/>
            <person name="Sandor L."/>
            <person name="Poggeler S."/>
            <person name="Barry K."/>
            <person name="Grigoriev I.V."/>
            <person name="Nowrousian M."/>
        </authorList>
    </citation>
    <scope>NUCLEOTIDE SEQUENCE [LARGE SCALE GENOMIC DNA]</scope>
    <source>
        <strain evidence="3 4">CBS 389.68</strain>
    </source>
</reference>
<evidence type="ECO:0000313" key="4">
    <source>
        <dbReference type="Proteomes" id="UP000298138"/>
    </source>
</evidence>
<feature type="transmembrane region" description="Helical" evidence="1">
    <location>
        <begin position="12"/>
        <end position="31"/>
    </location>
</feature>
<keyword evidence="1" id="KW-0472">Membrane</keyword>
<evidence type="ECO:0000259" key="2">
    <source>
        <dbReference type="Pfam" id="PF00561"/>
    </source>
</evidence>
<keyword evidence="3" id="KW-0378">Hydrolase</keyword>
<dbReference type="PANTHER" id="PTHR12277:SF81">
    <property type="entry name" value="PROTEIN ABHD13"/>
    <property type="match status" value="1"/>
</dbReference>
<sequence>MVALQSIFIKAYWSLAALGTLYFLCLAALIHPTAQNYAIYMHKLQLTWFHDLTIPEQFGFAKNQVTPFFIPTPDGERLFAWHVLPLGLYSSHRDPLIQQPTGVSSSPTSTENLRLLTSDPDSHLIIHFHGNAGTVGAAIRPGYLRSLSAAQPSKIHILTIDYRGFGLSSGSPSEEGLITDGLTVVDYALNELNIPPERISLVGQSLGTAVTFAVADRLIDRTPPIEPKAIISIAGFSDMEEIVRTYRAGGVFPILRPLRTYPFLVGWFLQFLRESWDSKTRIAEIVRKSGKANLVLVHAKNDYEIPHDHLETLWISAINATVEGGVSKEWVAENVKTEVFGDESSVSVWQKGEKRIAKHVVNWGGHNNVVSAAGTSVLVAKALGF</sequence>
<name>A0A4S2N4A2_9PEZI</name>
<dbReference type="InterPro" id="IPR029058">
    <property type="entry name" value="AB_hydrolase_fold"/>
</dbReference>
<gene>
    <name evidence="3" type="ORF">EX30DRAFT_338622</name>
</gene>
<feature type="domain" description="AB hydrolase-1" evidence="2">
    <location>
        <begin position="125"/>
        <end position="246"/>
    </location>
</feature>
<dbReference type="EMBL" id="ML220113">
    <property type="protein sequence ID" value="TGZ84058.1"/>
    <property type="molecule type" value="Genomic_DNA"/>
</dbReference>
<dbReference type="Gene3D" id="3.40.50.1820">
    <property type="entry name" value="alpha/beta hydrolase"/>
    <property type="match status" value="1"/>
</dbReference>
<proteinExistence type="predicted"/>
<keyword evidence="4" id="KW-1185">Reference proteome</keyword>
<dbReference type="Proteomes" id="UP000298138">
    <property type="component" value="Unassembled WGS sequence"/>
</dbReference>
<evidence type="ECO:0000313" key="3">
    <source>
        <dbReference type="EMBL" id="TGZ84058.1"/>
    </source>
</evidence>
<protein>
    <submittedName>
        <fullName evidence="3">Alpha/beta-hydrolase</fullName>
    </submittedName>
</protein>
<dbReference type="AlphaFoldDB" id="A0A4S2N4A2"/>
<keyword evidence="1" id="KW-1133">Transmembrane helix</keyword>
<organism evidence="3 4">
    <name type="scientific">Ascodesmis nigricans</name>
    <dbReference type="NCBI Taxonomy" id="341454"/>
    <lineage>
        <taxon>Eukaryota</taxon>
        <taxon>Fungi</taxon>
        <taxon>Dikarya</taxon>
        <taxon>Ascomycota</taxon>
        <taxon>Pezizomycotina</taxon>
        <taxon>Pezizomycetes</taxon>
        <taxon>Pezizales</taxon>
        <taxon>Ascodesmidaceae</taxon>
        <taxon>Ascodesmis</taxon>
    </lineage>
</organism>
<dbReference type="PANTHER" id="PTHR12277">
    <property type="entry name" value="ALPHA/BETA HYDROLASE DOMAIN-CONTAINING PROTEIN"/>
    <property type="match status" value="1"/>
</dbReference>
<dbReference type="OrthoDB" id="446723at2759"/>
<dbReference type="Pfam" id="PF00561">
    <property type="entry name" value="Abhydrolase_1"/>
    <property type="match status" value="1"/>
</dbReference>
<accession>A0A4S2N4A2</accession>